<dbReference type="AlphaFoldDB" id="A0A517LPB3"/>
<organism evidence="1 2">
    <name type="scientific">Venturia effusa</name>
    <dbReference type="NCBI Taxonomy" id="50376"/>
    <lineage>
        <taxon>Eukaryota</taxon>
        <taxon>Fungi</taxon>
        <taxon>Dikarya</taxon>
        <taxon>Ascomycota</taxon>
        <taxon>Pezizomycotina</taxon>
        <taxon>Dothideomycetes</taxon>
        <taxon>Pleosporomycetidae</taxon>
        <taxon>Venturiales</taxon>
        <taxon>Venturiaceae</taxon>
        <taxon>Venturia</taxon>
    </lineage>
</organism>
<dbReference type="OrthoDB" id="3939281at2759"/>
<evidence type="ECO:0000313" key="1">
    <source>
        <dbReference type="EMBL" id="QDS77447.1"/>
    </source>
</evidence>
<dbReference type="EMBL" id="CP042201">
    <property type="protein sequence ID" value="QDS77447.1"/>
    <property type="molecule type" value="Genomic_DNA"/>
</dbReference>
<reference evidence="1 2" key="1">
    <citation type="submission" date="2019-07" db="EMBL/GenBank/DDBJ databases">
        <title>Finished genome of Venturia effusa.</title>
        <authorList>
            <person name="Young C.A."/>
            <person name="Cox M.P."/>
            <person name="Ganley A.R.D."/>
            <person name="David W.J."/>
        </authorList>
    </citation>
    <scope>NUCLEOTIDE SEQUENCE [LARGE SCALE GENOMIC DNA]</scope>
    <source>
        <strain evidence="2">albino</strain>
    </source>
</reference>
<protein>
    <submittedName>
        <fullName evidence="1">Uncharacterized protein</fullName>
    </submittedName>
</protein>
<evidence type="ECO:0000313" key="2">
    <source>
        <dbReference type="Proteomes" id="UP000316270"/>
    </source>
</evidence>
<proteinExistence type="predicted"/>
<name>A0A517LPB3_9PEZI</name>
<gene>
    <name evidence="1" type="ORF">FKW77_006847</name>
</gene>
<dbReference type="Proteomes" id="UP000316270">
    <property type="component" value="Chromosome 17"/>
</dbReference>
<accession>A0A517LPB3</accession>
<sequence>MTTNLLALPRELRQKLLLQTFSFTSAPFRAYYRIDVIEGLIDRYHAMRTWSTSLRCVHSLLNTDIDFVIKQWQTGYRMLLDDITSALVGSGSCWLSKFDAAPVLSVDAVVVEFSGVAVRPPVFGWDASSGRYCVYEGSVARWEKAGWMKGSKLRTMKQVQRGRGRTISFPVLSRRGRFLEGVRTGSGDCEVVDGEEVGELEVEQVVRGVKCGMARLATKAGGIFRIR</sequence>
<keyword evidence="2" id="KW-1185">Reference proteome</keyword>